<dbReference type="Proteomes" id="UP000037712">
    <property type="component" value="Unassembled WGS sequence"/>
</dbReference>
<evidence type="ECO:0008006" key="4">
    <source>
        <dbReference type="Google" id="ProtNLM"/>
    </source>
</evidence>
<reference evidence="2 3" key="1">
    <citation type="journal article" date="2015" name="Genome Announc.">
        <title>Draft Genome Sequence of Rhodococcus rhodochrous Strain KG-21, a Soil Isolate from Oil Fields of Krishna-Godavari Basin, India.</title>
        <authorList>
            <person name="Dawar C."/>
            <person name="Aggarwal R.K."/>
        </authorList>
    </citation>
    <scope>NUCLEOTIDE SEQUENCE [LARGE SCALE GENOMIC DNA]</scope>
    <source>
        <strain evidence="2 3">KG-21</strain>
    </source>
</reference>
<dbReference type="SUPFAM" id="SSF47598">
    <property type="entry name" value="Ribbon-helix-helix"/>
    <property type="match status" value="1"/>
</dbReference>
<evidence type="ECO:0000313" key="2">
    <source>
        <dbReference type="EMBL" id="KOS55226.1"/>
    </source>
</evidence>
<dbReference type="InterPro" id="IPR013321">
    <property type="entry name" value="Arc_rbn_hlx_hlx"/>
</dbReference>
<protein>
    <recommendedName>
        <fullName evidence="4">Toxin-antitoxin system HicB family antitoxin</fullName>
    </recommendedName>
</protein>
<proteinExistence type="predicted"/>
<dbReference type="Pfam" id="PF05534">
    <property type="entry name" value="HicB"/>
    <property type="match status" value="1"/>
</dbReference>
<evidence type="ECO:0000313" key="3">
    <source>
        <dbReference type="Proteomes" id="UP000037712"/>
    </source>
</evidence>
<dbReference type="RefSeq" id="WP_003935663.1">
    <property type="nucleotide sequence ID" value="NZ_AZYO01000043.1"/>
</dbReference>
<sequence>MNLDPYLDTITDSLAAAAELGDEQTRRTAAALATAVAAPARLALLRALSDMAAEISSELGDRVVTVRLDGSDAVLEVRGDAPSETPGADRTFEDVTGDISRVTLRLVEQIKARAEEAAAQNGVSLNSWVSQAVQGALREQMRYQRRADEHATRRPDEEAGRGPSGTSEPSEREDG</sequence>
<dbReference type="PATRIC" id="fig|1441923.3.peg.3526"/>
<dbReference type="GO" id="GO:0006355">
    <property type="term" value="P:regulation of DNA-templated transcription"/>
    <property type="evidence" value="ECO:0007669"/>
    <property type="project" value="InterPro"/>
</dbReference>
<dbReference type="EMBL" id="AZYO01000043">
    <property type="protein sequence ID" value="KOS55226.1"/>
    <property type="molecule type" value="Genomic_DNA"/>
</dbReference>
<dbReference type="InterPro" id="IPR008651">
    <property type="entry name" value="Uncharacterised_HicB"/>
</dbReference>
<dbReference type="InterPro" id="IPR010985">
    <property type="entry name" value="Ribbon_hlx_hlx"/>
</dbReference>
<feature type="region of interest" description="Disordered" evidence="1">
    <location>
        <begin position="140"/>
        <end position="175"/>
    </location>
</feature>
<comment type="caution">
    <text evidence="2">The sequence shown here is derived from an EMBL/GenBank/DDBJ whole genome shotgun (WGS) entry which is preliminary data.</text>
</comment>
<name>A0A0M8PFD0_RHORH</name>
<gene>
    <name evidence="2" type="ORF">Z051_16055</name>
</gene>
<accession>A0A0M8PFD0</accession>
<organism evidence="2 3">
    <name type="scientific">Rhodococcus rhodochrous KG-21</name>
    <dbReference type="NCBI Taxonomy" id="1441923"/>
    <lineage>
        <taxon>Bacteria</taxon>
        <taxon>Bacillati</taxon>
        <taxon>Actinomycetota</taxon>
        <taxon>Actinomycetes</taxon>
        <taxon>Mycobacteriales</taxon>
        <taxon>Nocardiaceae</taxon>
        <taxon>Rhodococcus</taxon>
    </lineage>
</organism>
<reference evidence="3" key="2">
    <citation type="submission" date="2015-01" db="EMBL/GenBank/DDBJ databases">
        <title>Draft genome sequence of potential hydrocarbon metabolising strain of Rhodococcus rhodochrous.</title>
        <authorList>
            <person name="Aggarwal R.K."/>
            <person name="Dawar C."/>
        </authorList>
    </citation>
    <scope>NUCLEOTIDE SEQUENCE [LARGE SCALE GENOMIC DNA]</scope>
    <source>
        <strain evidence="3">KG-21</strain>
    </source>
</reference>
<dbReference type="AlphaFoldDB" id="A0A0M8PFD0"/>
<dbReference type="Gene3D" id="1.10.1220.10">
    <property type="entry name" value="Met repressor-like"/>
    <property type="match status" value="1"/>
</dbReference>
<feature type="compositionally biased region" description="Basic and acidic residues" evidence="1">
    <location>
        <begin position="140"/>
        <end position="160"/>
    </location>
</feature>
<evidence type="ECO:0000256" key="1">
    <source>
        <dbReference type="SAM" id="MobiDB-lite"/>
    </source>
</evidence>